<evidence type="ECO:0000313" key="3">
    <source>
        <dbReference type="Proteomes" id="UP000646548"/>
    </source>
</evidence>
<accession>A0A834CC53</accession>
<name>A0A834CC53_ORYME</name>
<proteinExistence type="predicted"/>
<feature type="region of interest" description="Disordered" evidence="1">
    <location>
        <begin position="1"/>
        <end position="60"/>
    </location>
</feature>
<evidence type="ECO:0000256" key="1">
    <source>
        <dbReference type="SAM" id="MobiDB-lite"/>
    </source>
</evidence>
<evidence type="ECO:0000313" key="2">
    <source>
        <dbReference type="EMBL" id="KAF6723896.1"/>
    </source>
</evidence>
<dbReference type="Proteomes" id="UP000646548">
    <property type="component" value="Unassembled WGS sequence"/>
</dbReference>
<dbReference type="EMBL" id="WKFB01000413">
    <property type="protein sequence ID" value="KAF6723896.1"/>
    <property type="molecule type" value="Genomic_DNA"/>
</dbReference>
<comment type="caution">
    <text evidence="2">The sequence shown here is derived from an EMBL/GenBank/DDBJ whole genome shotgun (WGS) entry which is preliminary data.</text>
</comment>
<organism evidence="2 3">
    <name type="scientific">Oryzias melastigma</name>
    <name type="common">Marine medaka</name>
    <dbReference type="NCBI Taxonomy" id="30732"/>
    <lineage>
        <taxon>Eukaryota</taxon>
        <taxon>Metazoa</taxon>
        <taxon>Chordata</taxon>
        <taxon>Craniata</taxon>
        <taxon>Vertebrata</taxon>
        <taxon>Euteleostomi</taxon>
        <taxon>Actinopterygii</taxon>
        <taxon>Neopterygii</taxon>
        <taxon>Teleostei</taxon>
        <taxon>Neoteleostei</taxon>
        <taxon>Acanthomorphata</taxon>
        <taxon>Ovalentaria</taxon>
        <taxon>Atherinomorphae</taxon>
        <taxon>Beloniformes</taxon>
        <taxon>Adrianichthyidae</taxon>
        <taxon>Oryziinae</taxon>
        <taxon>Oryzias</taxon>
    </lineage>
</organism>
<sequence length="60" mass="6804">MTYTAVHGTRSGRRIEAALHPRACSPPRVRDSSPRLQRDPEAPNQDSDPKHAWKRVRISS</sequence>
<gene>
    <name evidence="2" type="ORF">FQA47_015728</name>
</gene>
<reference evidence="2" key="1">
    <citation type="journal article" name="BMC Genomics">
        <title>Long-read sequencing and de novo genome assembly of marine medaka (Oryzias melastigma).</title>
        <authorList>
            <person name="Liang P."/>
            <person name="Saqib H.S.A."/>
            <person name="Ni X."/>
            <person name="Shen Y."/>
        </authorList>
    </citation>
    <scope>NUCLEOTIDE SEQUENCE</scope>
    <source>
        <strain evidence="2">Bigg-433</strain>
    </source>
</reference>
<dbReference type="AlphaFoldDB" id="A0A834CC53"/>
<feature type="compositionally biased region" description="Basic and acidic residues" evidence="1">
    <location>
        <begin position="28"/>
        <end position="51"/>
    </location>
</feature>
<protein>
    <submittedName>
        <fullName evidence="2">Uncharacterized protein</fullName>
    </submittedName>
</protein>